<dbReference type="PANTHER" id="PTHR23513">
    <property type="entry name" value="INTEGRAL MEMBRANE EFFLUX PROTEIN-RELATED"/>
    <property type="match status" value="1"/>
</dbReference>
<dbReference type="RefSeq" id="WP_203717651.1">
    <property type="nucleotide sequence ID" value="NZ_BONE01000070.1"/>
</dbReference>
<keyword evidence="4 6" id="KW-1133">Transmembrane helix</keyword>
<feature type="transmembrane region" description="Helical" evidence="6">
    <location>
        <begin position="368"/>
        <end position="386"/>
    </location>
</feature>
<evidence type="ECO:0000256" key="6">
    <source>
        <dbReference type="SAM" id="Phobius"/>
    </source>
</evidence>
<gene>
    <name evidence="7" type="ORF">Asi02nite_63010</name>
</gene>
<keyword evidence="8" id="KW-1185">Reference proteome</keyword>
<feature type="transmembrane region" description="Helical" evidence="6">
    <location>
        <begin position="12"/>
        <end position="32"/>
    </location>
</feature>
<feature type="transmembrane region" description="Helical" evidence="6">
    <location>
        <begin position="71"/>
        <end position="96"/>
    </location>
</feature>
<dbReference type="CDD" id="cd06173">
    <property type="entry name" value="MFS_MefA_like"/>
    <property type="match status" value="1"/>
</dbReference>
<dbReference type="PANTHER" id="PTHR23513:SF11">
    <property type="entry name" value="STAPHYLOFERRIN A TRANSPORTER"/>
    <property type="match status" value="1"/>
</dbReference>
<evidence type="ECO:0000256" key="3">
    <source>
        <dbReference type="ARBA" id="ARBA00022692"/>
    </source>
</evidence>
<feature type="transmembrane region" description="Helical" evidence="6">
    <location>
        <begin position="205"/>
        <end position="228"/>
    </location>
</feature>
<keyword evidence="2" id="KW-1003">Cell membrane</keyword>
<dbReference type="SUPFAM" id="SSF103473">
    <property type="entry name" value="MFS general substrate transporter"/>
    <property type="match status" value="1"/>
</dbReference>
<feature type="transmembrane region" description="Helical" evidence="6">
    <location>
        <begin position="302"/>
        <end position="322"/>
    </location>
</feature>
<keyword evidence="5 6" id="KW-0472">Membrane</keyword>
<protein>
    <submittedName>
        <fullName evidence="7">MFS transporter</fullName>
    </submittedName>
</protein>
<dbReference type="Gene3D" id="1.20.1250.20">
    <property type="entry name" value="MFS general substrate transporter like domains"/>
    <property type="match status" value="1"/>
</dbReference>
<name>A0ABQ4CZQ7_9ACTN</name>
<evidence type="ECO:0000256" key="4">
    <source>
        <dbReference type="ARBA" id="ARBA00022989"/>
    </source>
</evidence>
<evidence type="ECO:0000256" key="2">
    <source>
        <dbReference type="ARBA" id="ARBA00022475"/>
    </source>
</evidence>
<dbReference type="EMBL" id="BONE01000070">
    <property type="protein sequence ID" value="GIF76783.1"/>
    <property type="molecule type" value="Genomic_DNA"/>
</dbReference>
<dbReference type="InterPro" id="IPR011701">
    <property type="entry name" value="MFS"/>
</dbReference>
<evidence type="ECO:0000313" key="7">
    <source>
        <dbReference type="EMBL" id="GIF76783.1"/>
    </source>
</evidence>
<accession>A0ABQ4CZQ7</accession>
<dbReference type="Pfam" id="PF07690">
    <property type="entry name" value="MFS_1"/>
    <property type="match status" value="1"/>
</dbReference>
<keyword evidence="3 6" id="KW-0812">Transmembrane</keyword>
<comment type="subcellular location">
    <subcellularLocation>
        <location evidence="1">Cell membrane</location>
        <topology evidence="1">Multi-pass membrane protein</topology>
    </subcellularLocation>
</comment>
<evidence type="ECO:0000313" key="8">
    <source>
        <dbReference type="Proteomes" id="UP000604117"/>
    </source>
</evidence>
<evidence type="ECO:0000256" key="5">
    <source>
        <dbReference type="ARBA" id="ARBA00023136"/>
    </source>
</evidence>
<comment type="caution">
    <text evidence="7">The sequence shown here is derived from an EMBL/GenBank/DDBJ whole genome shotgun (WGS) entry which is preliminary data.</text>
</comment>
<feature type="transmembrane region" description="Helical" evidence="6">
    <location>
        <begin position="44"/>
        <end position="64"/>
    </location>
</feature>
<dbReference type="InterPro" id="IPR036259">
    <property type="entry name" value="MFS_trans_sf"/>
</dbReference>
<evidence type="ECO:0000256" key="1">
    <source>
        <dbReference type="ARBA" id="ARBA00004651"/>
    </source>
</evidence>
<sequence length="406" mass="41110">MLLAPPFRAFYLGRLVSLAGGAMTPVALAFAVLDASGRPVDLGVVLACQIVPHLALLLVGGAVADRLPRRTVLVVANLGAGLTQGGIALVLIAGLYRLPLVAGLALLAGALEAFTSPALRGIVPSLVGPDDLRRANSLLSATSSAVRIVGPTVAGLLVVAAGGGWAIAVDAVSFVLAAVFLSRLPRVAPAISAGGGGLLGDIRAGWRVFLGIPWVWPVALAYAVINLVNVGPWQILGPSLTQQRSGEATWGVVLSVRAAGLLAMSIVMYRLAPRHPLRFGRLAGTLGACSLLALGLGFDPFWLAACAFVGGVGFAASGITWESAVQRHVGGEHLSRVASIDDLLSFAAIPLGQLLVGPAAAAWGGPRVALVCGVVFAVAALAPLTVRAVRTLADDRPALDPAGTGG</sequence>
<proteinExistence type="predicted"/>
<feature type="transmembrane region" description="Helical" evidence="6">
    <location>
        <begin position="279"/>
        <end position="296"/>
    </location>
</feature>
<feature type="transmembrane region" description="Helical" evidence="6">
    <location>
        <begin position="165"/>
        <end position="184"/>
    </location>
</feature>
<feature type="transmembrane region" description="Helical" evidence="6">
    <location>
        <begin position="248"/>
        <end position="267"/>
    </location>
</feature>
<dbReference type="Proteomes" id="UP000604117">
    <property type="component" value="Unassembled WGS sequence"/>
</dbReference>
<reference evidence="7 8" key="1">
    <citation type="submission" date="2021-01" db="EMBL/GenBank/DDBJ databases">
        <title>Whole genome shotgun sequence of Asanoa siamensis NBRC 107932.</title>
        <authorList>
            <person name="Komaki H."/>
            <person name="Tamura T."/>
        </authorList>
    </citation>
    <scope>NUCLEOTIDE SEQUENCE [LARGE SCALE GENOMIC DNA]</scope>
    <source>
        <strain evidence="7 8">NBRC 107932</strain>
    </source>
</reference>
<feature type="transmembrane region" description="Helical" evidence="6">
    <location>
        <begin position="343"/>
        <end position="362"/>
    </location>
</feature>
<organism evidence="7 8">
    <name type="scientific">Asanoa siamensis</name>
    <dbReference type="NCBI Taxonomy" id="926357"/>
    <lineage>
        <taxon>Bacteria</taxon>
        <taxon>Bacillati</taxon>
        <taxon>Actinomycetota</taxon>
        <taxon>Actinomycetes</taxon>
        <taxon>Micromonosporales</taxon>
        <taxon>Micromonosporaceae</taxon>
        <taxon>Asanoa</taxon>
    </lineage>
</organism>